<reference evidence="1 2" key="1">
    <citation type="submission" date="2018-08" db="EMBL/GenBank/DDBJ databases">
        <authorList>
            <person name="Laetsch R D."/>
            <person name="Stevens L."/>
            <person name="Kumar S."/>
            <person name="Blaxter L. M."/>
        </authorList>
    </citation>
    <scope>NUCLEOTIDE SEQUENCE [LARGE SCALE GENOMIC DNA]</scope>
</reference>
<evidence type="ECO:0000313" key="1">
    <source>
        <dbReference type="EMBL" id="VDK77979.1"/>
    </source>
</evidence>
<keyword evidence="2" id="KW-1185">Reference proteome</keyword>
<sequence length="73" mass="8695">MNPYKQQSLLDRQPNSNFSSLQCFWIVHCYTIFADTLHFSFGCEGTQLELTDRYLHKSTTFPAYSYLIRRNIH</sequence>
<name>A0A3P6T4C9_LITSI</name>
<evidence type="ECO:0000313" key="2">
    <source>
        <dbReference type="Proteomes" id="UP000277928"/>
    </source>
</evidence>
<dbReference type="AlphaFoldDB" id="A0A3P6T4C9"/>
<organism evidence="1 2">
    <name type="scientific">Litomosoides sigmodontis</name>
    <name type="common">Filarial nematode worm</name>
    <dbReference type="NCBI Taxonomy" id="42156"/>
    <lineage>
        <taxon>Eukaryota</taxon>
        <taxon>Metazoa</taxon>
        <taxon>Ecdysozoa</taxon>
        <taxon>Nematoda</taxon>
        <taxon>Chromadorea</taxon>
        <taxon>Rhabditida</taxon>
        <taxon>Spirurina</taxon>
        <taxon>Spiruromorpha</taxon>
        <taxon>Filarioidea</taxon>
        <taxon>Onchocercidae</taxon>
        <taxon>Litomosoides</taxon>
    </lineage>
</organism>
<dbReference type="Proteomes" id="UP000277928">
    <property type="component" value="Unassembled WGS sequence"/>
</dbReference>
<dbReference type="EMBL" id="UYRX01000228">
    <property type="protein sequence ID" value="VDK77979.1"/>
    <property type="molecule type" value="Genomic_DNA"/>
</dbReference>
<accession>A0A3P6T4C9</accession>
<protein>
    <submittedName>
        <fullName evidence="1">Uncharacterized protein</fullName>
    </submittedName>
</protein>
<proteinExistence type="predicted"/>
<gene>
    <name evidence="1" type="ORF">NLS_LOCUS3894</name>
</gene>